<name>A0A7M1R0J9_9ACTO</name>
<evidence type="ECO:0000313" key="3">
    <source>
        <dbReference type="Proteomes" id="UP000594961"/>
    </source>
</evidence>
<organism evidence="2 3">
    <name type="scientific">Trueperella pecoris</name>
    <dbReference type="NCBI Taxonomy" id="2733571"/>
    <lineage>
        <taxon>Bacteria</taxon>
        <taxon>Bacillati</taxon>
        <taxon>Actinomycetota</taxon>
        <taxon>Actinomycetes</taxon>
        <taxon>Actinomycetales</taxon>
        <taxon>Actinomycetaceae</taxon>
        <taxon>Trueperella</taxon>
    </lineage>
</organism>
<reference evidence="2 3" key="1">
    <citation type="submission" date="2020-10" db="EMBL/GenBank/DDBJ databases">
        <title>Trueperella pecoris sp. nov. isolated from bovine and porcine specimens.</title>
        <authorList>
            <person name="Schoenecker L."/>
            <person name="Schnydrig P."/>
            <person name="Brodard I."/>
            <person name="Thomann A."/>
            <person name="Hemphill A."/>
            <person name="Rodriguez-Campos S."/>
            <person name="Perreten V."/>
            <person name="Jores J."/>
            <person name="Kittl S."/>
        </authorList>
    </citation>
    <scope>NUCLEOTIDE SEQUENCE [LARGE SCALE GENOMIC DNA]</scope>
    <source>
        <strain evidence="2 3">19OD0592</strain>
    </source>
</reference>
<sequence>MATRSEILQAIRELAFLDPTSLLKAAQTSADWLTAAWDDVLPKDATMAEIISAGRTLHAEHPSWEIRAGDVAHQIRVSRREKEDAKRRQAGYYSTLPPESRDGCVPMPAGWKQDLLNKINRKENSNE</sequence>
<evidence type="ECO:0000313" key="2">
    <source>
        <dbReference type="EMBL" id="QOR47601.1"/>
    </source>
</evidence>
<evidence type="ECO:0000256" key="1">
    <source>
        <dbReference type="SAM" id="MobiDB-lite"/>
    </source>
</evidence>
<dbReference type="RefSeq" id="WP_197552927.1">
    <property type="nucleotide sequence ID" value="NZ_CP063212.1"/>
</dbReference>
<gene>
    <name evidence="2" type="ORF">INS90_10205</name>
</gene>
<feature type="region of interest" description="Disordered" evidence="1">
    <location>
        <begin position="77"/>
        <end position="108"/>
    </location>
</feature>
<dbReference type="Proteomes" id="UP000594961">
    <property type="component" value="Chromosome"/>
</dbReference>
<protein>
    <submittedName>
        <fullName evidence="2">F-box protein</fullName>
    </submittedName>
</protein>
<dbReference type="EMBL" id="CP063212">
    <property type="protein sequence ID" value="QOR47601.1"/>
    <property type="molecule type" value="Genomic_DNA"/>
</dbReference>
<proteinExistence type="predicted"/>
<accession>A0A7M1R0J9</accession>
<dbReference type="AlphaFoldDB" id="A0A7M1R0J9"/>
<feature type="compositionally biased region" description="Basic and acidic residues" evidence="1">
    <location>
        <begin position="78"/>
        <end position="87"/>
    </location>
</feature>